<evidence type="ECO:0000256" key="1">
    <source>
        <dbReference type="ARBA" id="ARBA00005196"/>
    </source>
</evidence>
<evidence type="ECO:0000313" key="8">
    <source>
        <dbReference type="EMBL" id="CAB4648977.1"/>
    </source>
</evidence>
<dbReference type="GO" id="GO:0005829">
    <property type="term" value="C:cytosol"/>
    <property type="evidence" value="ECO:0007669"/>
    <property type="project" value="TreeGrafter"/>
</dbReference>
<evidence type="ECO:0000256" key="7">
    <source>
        <dbReference type="ARBA" id="ARBA00051712"/>
    </source>
</evidence>
<comment type="catalytic activity">
    <reaction evidence="7">
        <text>(2S,6S)-2,6-diaminopimelate = meso-2,6-diaminopimelate</text>
        <dbReference type="Rhea" id="RHEA:15393"/>
        <dbReference type="ChEBI" id="CHEBI:57609"/>
        <dbReference type="ChEBI" id="CHEBI:57791"/>
        <dbReference type="EC" id="5.1.1.7"/>
    </reaction>
</comment>
<keyword evidence="5" id="KW-0457">Lysine biosynthesis</keyword>
<dbReference type="PANTHER" id="PTHR31689:SF0">
    <property type="entry name" value="DIAMINOPIMELATE EPIMERASE"/>
    <property type="match status" value="1"/>
</dbReference>
<gene>
    <name evidence="8" type="ORF">UFOPK2171_00549</name>
</gene>
<keyword evidence="6" id="KW-0413">Isomerase</keyword>
<dbReference type="InterPro" id="IPR018510">
    <property type="entry name" value="DAP_epimerase_AS"/>
</dbReference>
<evidence type="ECO:0000256" key="5">
    <source>
        <dbReference type="ARBA" id="ARBA00023154"/>
    </source>
</evidence>
<comment type="similarity">
    <text evidence="2">Belongs to the diaminopimelate epimerase family.</text>
</comment>
<dbReference type="UniPathway" id="UPA00034">
    <property type="reaction ID" value="UER00025"/>
</dbReference>
<dbReference type="InterPro" id="IPR001653">
    <property type="entry name" value="DAP_epimerase_DapF"/>
</dbReference>
<dbReference type="GO" id="GO:0008837">
    <property type="term" value="F:diaminopimelate epimerase activity"/>
    <property type="evidence" value="ECO:0007669"/>
    <property type="project" value="UniProtKB-EC"/>
</dbReference>
<dbReference type="EC" id="5.1.1.7" evidence="3"/>
<dbReference type="NCBIfam" id="TIGR00652">
    <property type="entry name" value="DapF"/>
    <property type="match status" value="1"/>
</dbReference>
<dbReference type="GO" id="GO:0009089">
    <property type="term" value="P:lysine biosynthetic process via diaminopimelate"/>
    <property type="evidence" value="ECO:0007669"/>
    <property type="project" value="UniProtKB-UniPathway"/>
</dbReference>
<accession>A0A6J6KGQ3</accession>
<comment type="pathway">
    <text evidence="1">Amino-acid biosynthesis; L-lysine biosynthesis via DAP pathway; DL-2,6-diaminopimelate from LL-2,6-diaminopimelate: step 1/1.</text>
</comment>
<proteinExistence type="inferred from homology"/>
<sequence length="286" mass="29947">MTTSGVPFRKGHGTGNEFILVSGLDGYFADPKSVTPTIAQNICNRDHGLGADGILRVARASEFEVDDAQYFMDYTNADGSLSATCGNGLRVFARYLVEAGLENRGQFTIGTRAGTVTVAISETDTDFTNIAITMGHVSLGPMNVTVETETGSWPAVGIAGMNNHAVSVVDDIASAGSLADIPTALPAGTYPDGLNFEFIQEKSPTHIAMRTHERGVGETLSCGSGACAAAYVHATSNHLNDPWTVQVDVLGGTVYVDSDTDGILTLRGPAVFVAEGTIEPSLLQSK</sequence>
<organism evidence="8">
    <name type="scientific">freshwater metagenome</name>
    <dbReference type="NCBI Taxonomy" id="449393"/>
    <lineage>
        <taxon>unclassified sequences</taxon>
        <taxon>metagenomes</taxon>
        <taxon>ecological metagenomes</taxon>
    </lineage>
</organism>
<reference evidence="8" key="1">
    <citation type="submission" date="2020-05" db="EMBL/GenBank/DDBJ databases">
        <authorList>
            <person name="Chiriac C."/>
            <person name="Salcher M."/>
            <person name="Ghai R."/>
            <person name="Kavagutti S V."/>
        </authorList>
    </citation>
    <scope>NUCLEOTIDE SEQUENCE</scope>
</reference>
<dbReference type="Gene3D" id="3.10.310.10">
    <property type="entry name" value="Diaminopimelate Epimerase, Chain A, domain 1"/>
    <property type="match status" value="2"/>
</dbReference>
<dbReference type="AlphaFoldDB" id="A0A6J6KGQ3"/>
<dbReference type="HAMAP" id="MF_00197">
    <property type="entry name" value="DAP_epimerase"/>
    <property type="match status" value="1"/>
</dbReference>
<evidence type="ECO:0000256" key="6">
    <source>
        <dbReference type="ARBA" id="ARBA00023235"/>
    </source>
</evidence>
<dbReference type="EMBL" id="CAEZWD010000054">
    <property type="protein sequence ID" value="CAB4648977.1"/>
    <property type="molecule type" value="Genomic_DNA"/>
</dbReference>
<dbReference type="Pfam" id="PF01678">
    <property type="entry name" value="DAP_epimerase"/>
    <property type="match status" value="2"/>
</dbReference>
<dbReference type="PROSITE" id="PS01326">
    <property type="entry name" value="DAP_EPIMERASE"/>
    <property type="match status" value="1"/>
</dbReference>
<protein>
    <recommendedName>
        <fullName evidence="3">diaminopimelate epimerase</fullName>
        <ecNumber evidence="3">5.1.1.7</ecNumber>
    </recommendedName>
</protein>
<evidence type="ECO:0000256" key="3">
    <source>
        <dbReference type="ARBA" id="ARBA00013080"/>
    </source>
</evidence>
<evidence type="ECO:0000256" key="4">
    <source>
        <dbReference type="ARBA" id="ARBA00022605"/>
    </source>
</evidence>
<evidence type="ECO:0000256" key="2">
    <source>
        <dbReference type="ARBA" id="ARBA00010219"/>
    </source>
</evidence>
<dbReference type="PANTHER" id="PTHR31689">
    <property type="entry name" value="DIAMINOPIMELATE EPIMERASE, CHLOROPLASTIC"/>
    <property type="match status" value="1"/>
</dbReference>
<name>A0A6J6KGQ3_9ZZZZ</name>
<keyword evidence="4" id="KW-0028">Amino-acid biosynthesis</keyword>
<dbReference type="SUPFAM" id="SSF54506">
    <property type="entry name" value="Diaminopimelate epimerase-like"/>
    <property type="match status" value="2"/>
</dbReference>